<dbReference type="GO" id="GO:0003868">
    <property type="term" value="F:4-hydroxyphenylpyruvate dioxygenase activity"/>
    <property type="evidence" value="ECO:0007669"/>
    <property type="project" value="UniProtKB-EC"/>
</dbReference>
<comment type="similarity">
    <text evidence="3">Belongs to the 4HPPD family.</text>
</comment>
<evidence type="ECO:0000256" key="3">
    <source>
        <dbReference type="ARBA" id="ARBA00005877"/>
    </source>
</evidence>
<evidence type="ECO:0000256" key="1">
    <source>
        <dbReference type="ARBA" id="ARBA00001962"/>
    </source>
</evidence>
<keyword evidence="8" id="KW-0408">Iron</keyword>
<accession>A0A915HHX7</accession>
<keyword evidence="7" id="KW-0828">Tyrosine catabolism</keyword>
<proteinExistence type="inferred from homology"/>
<dbReference type="PANTHER" id="PTHR11959">
    <property type="entry name" value="4-HYDROXYPHENYLPYRUVATE DIOXYGENASE"/>
    <property type="match status" value="1"/>
</dbReference>
<comment type="cofactor">
    <cofactor evidence="1">
        <name>Fe cation</name>
        <dbReference type="ChEBI" id="CHEBI:24875"/>
    </cofactor>
</comment>
<organism evidence="11 12">
    <name type="scientific">Romanomermis culicivorax</name>
    <name type="common">Nematode worm</name>
    <dbReference type="NCBI Taxonomy" id="13658"/>
    <lineage>
        <taxon>Eukaryota</taxon>
        <taxon>Metazoa</taxon>
        <taxon>Ecdysozoa</taxon>
        <taxon>Nematoda</taxon>
        <taxon>Enoplea</taxon>
        <taxon>Dorylaimia</taxon>
        <taxon>Mermithida</taxon>
        <taxon>Mermithoidea</taxon>
        <taxon>Mermithidae</taxon>
        <taxon>Romanomermis</taxon>
    </lineage>
</organism>
<keyword evidence="5" id="KW-0479">Metal-binding</keyword>
<dbReference type="WBParaSite" id="nRc.2.0.1.t01612-RA">
    <property type="protein sequence ID" value="nRc.2.0.1.t01612-RA"/>
    <property type="gene ID" value="nRc.2.0.1.g01612"/>
</dbReference>
<reference evidence="12" key="1">
    <citation type="submission" date="2022-11" db="UniProtKB">
        <authorList>
            <consortium name="WormBaseParasite"/>
        </authorList>
    </citation>
    <scope>IDENTIFICATION</scope>
</reference>
<dbReference type="Proteomes" id="UP000887565">
    <property type="component" value="Unplaced"/>
</dbReference>
<dbReference type="PROSITE" id="PS51819">
    <property type="entry name" value="VOC"/>
    <property type="match status" value="1"/>
</dbReference>
<feature type="domain" description="VOC" evidence="10">
    <location>
        <begin position="1"/>
        <end position="71"/>
    </location>
</feature>
<evidence type="ECO:0000313" key="12">
    <source>
        <dbReference type="WBParaSite" id="nRc.2.0.1.t01612-RA"/>
    </source>
</evidence>
<keyword evidence="9" id="KW-0585">Phenylalanine catabolism</keyword>
<dbReference type="GO" id="GO:0005789">
    <property type="term" value="C:endoplasmic reticulum membrane"/>
    <property type="evidence" value="ECO:0007669"/>
    <property type="project" value="TreeGrafter"/>
</dbReference>
<evidence type="ECO:0000256" key="2">
    <source>
        <dbReference type="ARBA" id="ARBA00005162"/>
    </source>
</evidence>
<protein>
    <recommendedName>
        <fullName evidence="4">4-hydroxyphenylpyruvate dioxygenase</fullName>
        <ecNumber evidence="4">1.13.11.27</ecNumber>
    </recommendedName>
</protein>
<evidence type="ECO:0000256" key="6">
    <source>
        <dbReference type="ARBA" id="ARBA00022737"/>
    </source>
</evidence>
<dbReference type="InterPro" id="IPR005956">
    <property type="entry name" value="4OHPhenylPyrv_dOase"/>
</dbReference>
<evidence type="ECO:0000256" key="8">
    <source>
        <dbReference type="ARBA" id="ARBA00023004"/>
    </source>
</evidence>
<evidence type="ECO:0000259" key="10">
    <source>
        <dbReference type="PROSITE" id="PS51819"/>
    </source>
</evidence>
<dbReference type="AlphaFoldDB" id="A0A915HHX7"/>
<dbReference type="SUPFAM" id="SSF54593">
    <property type="entry name" value="Glyoxalase/Bleomycin resistance protein/Dihydroxybiphenyl dioxygenase"/>
    <property type="match status" value="1"/>
</dbReference>
<dbReference type="GO" id="GO:0006572">
    <property type="term" value="P:L-tyrosine catabolic process"/>
    <property type="evidence" value="ECO:0007669"/>
    <property type="project" value="UniProtKB-KW"/>
</dbReference>
<dbReference type="CDD" id="cd08342">
    <property type="entry name" value="HPPD_N_like"/>
    <property type="match status" value="1"/>
</dbReference>
<evidence type="ECO:0000256" key="7">
    <source>
        <dbReference type="ARBA" id="ARBA00022878"/>
    </source>
</evidence>
<dbReference type="GO" id="GO:0006559">
    <property type="term" value="P:L-phenylalanine catabolic process"/>
    <property type="evidence" value="ECO:0007669"/>
    <property type="project" value="UniProtKB-KW"/>
</dbReference>
<dbReference type="PANTHER" id="PTHR11959:SF1">
    <property type="entry name" value="4-HYDROXYPHENYLPYRUVATE DIOXYGENASE"/>
    <property type="match status" value="1"/>
</dbReference>
<evidence type="ECO:0000313" key="11">
    <source>
        <dbReference type="Proteomes" id="UP000887565"/>
    </source>
</evidence>
<keyword evidence="6" id="KW-0677">Repeat</keyword>
<evidence type="ECO:0000256" key="4">
    <source>
        <dbReference type="ARBA" id="ARBA00013222"/>
    </source>
</evidence>
<dbReference type="InterPro" id="IPR041736">
    <property type="entry name" value="4OHPhenylPyrv_dOase_N"/>
</dbReference>
<dbReference type="GO" id="GO:0000139">
    <property type="term" value="C:Golgi membrane"/>
    <property type="evidence" value="ECO:0007669"/>
    <property type="project" value="TreeGrafter"/>
</dbReference>
<sequence>KIEISRHVVKHGDSVKDVTFSVTDLESILQYAKSKNAQIVRDSQVWRDENGVLRWATIKTFGDVVHTLIDRSNYRGDFLPGFEKPRFKNQILGNLPETNLQYIDHVVGNQANNQLESIVQWFVNFEFEEHVWHSSRIFKNV</sequence>
<evidence type="ECO:0000256" key="5">
    <source>
        <dbReference type="ARBA" id="ARBA00022723"/>
    </source>
</evidence>
<name>A0A915HHX7_ROMCU</name>
<dbReference type="InterPro" id="IPR029068">
    <property type="entry name" value="Glyas_Bleomycin-R_OHBP_Dase"/>
</dbReference>
<dbReference type="Gene3D" id="3.10.180.10">
    <property type="entry name" value="2,3-Dihydroxybiphenyl 1,2-Dioxygenase, domain 1"/>
    <property type="match status" value="1"/>
</dbReference>
<comment type="pathway">
    <text evidence="2">Amino-acid degradation; L-phenylalanine degradation; acetoacetate and fumarate from L-phenylalanine: step 3/6.</text>
</comment>
<dbReference type="GO" id="GO:0046872">
    <property type="term" value="F:metal ion binding"/>
    <property type="evidence" value="ECO:0007669"/>
    <property type="project" value="UniProtKB-KW"/>
</dbReference>
<dbReference type="InterPro" id="IPR037523">
    <property type="entry name" value="VOC_core"/>
</dbReference>
<keyword evidence="11" id="KW-1185">Reference proteome</keyword>
<dbReference type="EC" id="1.13.11.27" evidence="4"/>
<evidence type="ECO:0000256" key="9">
    <source>
        <dbReference type="ARBA" id="ARBA00023232"/>
    </source>
</evidence>